<dbReference type="Pfam" id="PF07969">
    <property type="entry name" value="Amidohydro_3"/>
    <property type="match status" value="1"/>
</dbReference>
<sequence>MSKTIYTNGAIYTLDANQPIVESVVVENGRITDVGSHADMVLQWGKNNAKVIDLQGKMVTPGLTDSHLHLSGIAFQYLDLNLTGVTSKRDMLEKIRERANKIPSSKWLLGIGWDENLFIDGTIPTIQELDHVAPHCPIFLKRVCHHAFLVNSKALELCHYHPAITVPTGGNVLLDPGTKKPTGLLLESASNLITEYIPERTYDELKHALEQAMKYAIKQGLTSVHTNDPLYLGGFDQTYKMYDELLNKEQKGLRCNLLIDYPFLSRLKERGLYAGYGNDKLQIGAIKIFADGALGRRTALLSESYHDAPNQFGEAQYDQKTLYKMVKEARGHSMPIAVHTIGDQAVENVLQVLDQFPKAKHRDRIIHVSVLREDLIQRLADPSLVADIQPRFLVGDFPWVQERLGERRIQHLYAWKSLLSAGVLCAGGSDAPVEPLDPLLGIHAAVTRRDPSQSHGGWNEKEKISIYDALKVFTIGGAYATNEEHKKGKITRGKLADMTVYSNNLLLMEDPNELLNTEIEMTIVGGEIVYQK</sequence>
<dbReference type="InterPro" id="IPR011059">
    <property type="entry name" value="Metal-dep_hydrolase_composite"/>
</dbReference>
<evidence type="ECO:0000259" key="1">
    <source>
        <dbReference type="Pfam" id="PF07969"/>
    </source>
</evidence>
<keyword evidence="2" id="KW-0378">Hydrolase</keyword>
<dbReference type="InterPro" id="IPR033932">
    <property type="entry name" value="YtcJ-like"/>
</dbReference>
<evidence type="ECO:0000313" key="2">
    <source>
        <dbReference type="EMBL" id="KAB7706214.1"/>
    </source>
</evidence>
<dbReference type="InterPro" id="IPR032466">
    <property type="entry name" value="Metal_Hydrolase"/>
</dbReference>
<dbReference type="SUPFAM" id="SSF51338">
    <property type="entry name" value="Composite domain of metallo-dependent hydrolases"/>
    <property type="match status" value="1"/>
</dbReference>
<accession>A0A6I1FJ19</accession>
<dbReference type="InterPro" id="IPR013108">
    <property type="entry name" value="Amidohydro_3"/>
</dbReference>
<dbReference type="GO" id="GO:0016810">
    <property type="term" value="F:hydrolase activity, acting on carbon-nitrogen (but not peptide) bonds"/>
    <property type="evidence" value="ECO:0007669"/>
    <property type="project" value="InterPro"/>
</dbReference>
<dbReference type="PANTHER" id="PTHR22642">
    <property type="entry name" value="IMIDAZOLONEPROPIONASE"/>
    <property type="match status" value="1"/>
</dbReference>
<organism evidence="2 3">
    <name type="scientific">Bacillus aerolatus</name>
    <dbReference type="NCBI Taxonomy" id="2653354"/>
    <lineage>
        <taxon>Bacteria</taxon>
        <taxon>Bacillati</taxon>
        <taxon>Bacillota</taxon>
        <taxon>Bacilli</taxon>
        <taxon>Bacillales</taxon>
        <taxon>Bacillaceae</taxon>
        <taxon>Bacillus</taxon>
    </lineage>
</organism>
<dbReference type="SUPFAM" id="SSF51556">
    <property type="entry name" value="Metallo-dependent hydrolases"/>
    <property type="match status" value="1"/>
</dbReference>
<name>A0A6I1FJ19_9BACI</name>
<dbReference type="EMBL" id="WEIO01000006">
    <property type="protein sequence ID" value="KAB7706214.1"/>
    <property type="molecule type" value="Genomic_DNA"/>
</dbReference>
<comment type="caution">
    <text evidence="2">The sequence shown here is derived from an EMBL/GenBank/DDBJ whole genome shotgun (WGS) entry which is preliminary data.</text>
</comment>
<evidence type="ECO:0000313" key="3">
    <source>
        <dbReference type="Proteomes" id="UP000429595"/>
    </source>
</evidence>
<dbReference type="Gene3D" id="3.10.310.70">
    <property type="match status" value="1"/>
</dbReference>
<proteinExistence type="predicted"/>
<keyword evidence="3" id="KW-1185">Reference proteome</keyword>
<dbReference type="Gene3D" id="2.30.40.10">
    <property type="entry name" value="Urease, subunit C, domain 1"/>
    <property type="match status" value="1"/>
</dbReference>
<gene>
    <name evidence="2" type="ORF">F9802_11550</name>
</gene>
<reference evidence="2 3" key="1">
    <citation type="submission" date="2019-10" db="EMBL/GenBank/DDBJ databases">
        <title>Bacillus aerolatum sp. nov., isolated from bioaerosol of sport playgrounds.</title>
        <authorList>
            <person name="Chen P."/>
            <person name="Zhang G."/>
        </authorList>
    </citation>
    <scope>NUCLEOTIDE SEQUENCE [LARGE SCALE GENOMIC DNA]</scope>
    <source>
        <strain evidence="2 3">CX253</strain>
    </source>
</reference>
<protein>
    <submittedName>
        <fullName evidence="2">Amidohydrolase family protein</fullName>
    </submittedName>
</protein>
<dbReference type="RefSeq" id="WP_152152091.1">
    <property type="nucleotide sequence ID" value="NZ_WEIO01000006.1"/>
</dbReference>
<dbReference type="Gene3D" id="3.20.20.140">
    <property type="entry name" value="Metal-dependent hydrolases"/>
    <property type="match status" value="1"/>
</dbReference>
<dbReference type="AlphaFoldDB" id="A0A6I1FJ19"/>
<dbReference type="Proteomes" id="UP000429595">
    <property type="component" value="Unassembled WGS sequence"/>
</dbReference>
<dbReference type="PANTHER" id="PTHR22642:SF2">
    <property type="entry name" value="PROTEIN LONG AFTER FAR-RED 3"/>
    <property type="match status" value="1"/>
</dbReference>
<dbReference type="CDD" id="cd01300">
    <property type="entry name" value="YtcJ_like"/>
    <property type="match status" value="1"/>
</dbReference>
<feature type="domain" description="Amidohydrolase 3" evidence="1">
    <location>
        <begin position="50"/>
        <end position="530"/>
    </location>
</feature>